<accession>A0A0F9CU45</accession>
<dbReference type="AlphaFoldDB" id="A0A0F9CU45"/>
<protein>
    <submittedName>
        <fullName evidence="1">Uncharacterized protein</fullName>
    </submittedName>
</protein>
<reference evidence="1" key="1">
    <citation type="journal article" date="2015" name="Nature">
        <title>Complex archaea that bridge the gap between prokaryotes and eukaryotes.</title>
        <authorList>
            <person name="Spang A."/>
            <person name="Saw J.H."/>
            <person name="Jorgensen S.L."/>
            <person name="Zaremba-Niedzwiedzka K."/>
            <person name="Martijn J."/>
            <person name="Lind A.E."/>
            <person name="van Eijk R."/>
            <person name="Schleper C."/>
            <person name="Guy L."/>
            <person name="Ettema T.J."/>
        </authorList>
    </citation>
    <scope>NUCLEOTIDE SEQUENCE</scope>
</reference>
<dbReference type="EMBL" id="LAZR01044932">
    <property type="protein sequence ID" value="KKL03188.1"/>
    <property type="molecule type" value="Genomic_DNA"/>
</dbReference>
<gene>
    <name evidence="1" type="ORF">LCGC14_2626200</name>
</gene>
<name>A0A0F9CU45_9ZZZZ</name>
<comment type="caution">
    <text evidence="1">The sequence shown here is derived from an EMBL/GenBank/DDBJ whole genome shotgun (WGS) entry which is preliminary data.</text>
</comment>
<sequence>MSNTKIHLMFADGQKREYTVTDDIEHKIINGEPFTIETLHPKYGEVCHVKIGENQSLEDRQEIKEYYFLWCATCNKWCKIAKNKGFHWKTFNPEWISDFFMSHAGHNLKVQNSNTGAT</sequence>
<organism evidence="1">
    <name type="scientific">marine sediment metagenome</name>
    <dbReference type="NCBI Taxonomy" id="412755"/>
    <lineage>
        <taxon>unclassified sequences</taxon>
        <taxon>metagenomes</taxon>
        <taxon>ecological metagenomes</taxon>
    </lineage>
</organism>
<proteinExistence type="predicted"/>
<evidence type="ECO:0000313" key="1">
    <source>
        <dbReference type="EMBL" id="KKL03188.1"/>
    </source>
</evidence>